<accession>A0AAV4NNA7</accession>
<keyword evidence="1" id="KW-0418">Kinase</keyword>
<name>A0AAV4NNA7_CAEEX</name>
<organism evidence="1 2">
    <name type="scientific">Caerostris extrusa</name>
    <name type="common">Bark spider</name>
    <name type="synonym">Caerostris bankana</name>
    <dbReference type="NCBI Taxonomy" id="172846"/>
    <lineage>
        <taxon>Eukaryota</taxon>
        <taxon>Metazoa</taxon>
        <taxon>Ecdysozoa</taxon>
        <taxon>Arthropoda</taxon>
        <taxon>Chelicerata</taxon>
        <taxon>Arachnida</taxon>
        <taxon>Araneae</taxon>
        <taxon>Araneomorphae</taxon>
        <taxon>Entelegynae</taxon>
        <taxon>Araneoidea</taxon>
        <taxon>Araneidae</taxon>
        <taxon>Caerostris</taxon>
    </lineage>
</organism>
<dbReference type="AlphaFoldDB" id="A0AAV4NNA7"/>
<comment type="caution">
    <text evidence="1">The sequence shown here is derived from an EMBL/GenBank/DDBJ whole genome shotgun (WGS) entry which is preliminary data.</text>
</comment>
<dbReference type="GO" id="GO:0016301">
    <property type="term" value="F:kinase activity"/>
    <property type="evidence" value="ECO:0007669"/>
    <property type="project" value="UniProtKB-KW"/>
</dbReference>
<gene>
    <name evidence="1" type="primary">Cnksr2_1</name>
    <name evidence="1" type="ORF">CEXT_75221</name>
</gene>
<evidence type="ECO:0000313" key="1">
    <source>
        <dbReference type="EMBL" id="GIX86173.1"/>
    </source>
</evidence>
<sequence>MSKNISECDAELSNTATSLTLDPHLSHQLSNKTRSEKYVSLLDKEYNKVFEESTRSLVDVQNENLRESGNKLQFSANGKNASGSDIMLRDSESSFTTESSFSLSGERYNSFRKTTSSSGSHLSNVFTSSEGIENIGFSCIDQTNSDNTDFRTHESKCWEQKHLTNSPLTYQASEQNINLPNESDHDSPKSSFKFFSSPKFMKKLTSPKLDKKIF</sequence>
<dbReference type="EMBL" id="BPLR01003570">
    <property type="protein sequence ID" value="GIX86173.1"/>
    <property type="molecule type" value="Genomic_DNA"/>
</dbReference>
<keyword evidence="1" id="KW-0808">Transferase</keyword>
<proteinExistence type="predicted"/>
<dbReference type="Proteomes" id="UP001054945">
    <property type="component" value="Unassembled WGS sequence"/>
</dbReference>
<reference evidence="1 2" key="1">
    <citation type="submission" date="2021-06" db="EMBL/GenBank/DDBJ databases">
        <title>Caerostris extrusa draft genome.</title>
        <authorList>
            <person name="Kono N."/>
            <person name="Arakawa K."/>
        </authorList>
    </citation>
    <scope>NUCLEOTIDE SEQUENCE [LARGE SCALE GENOMIC DNA]</scope>
</reference>
<evidence type="ECO:0000313" key="2">
    <source>
        <dbReference type="Proteomes" id="UP001054945"/>
    </source>
</evidence>
<protein>
    <submittedName>
        <fullName evidence="1">Connector enhancer of kinase suppressor of ras 2</fullName>
    </submittedName>
</protein>
<keyword evidence="2" id="KW-1185">Reference proteome</keyword>